<organism evidence="1 2">
    <name type="scientific">Phytopseudomonas flavescens</name>
    <dbReference type="NCBI Taxonomy" id="29435"/>
    <lineage>
        <taxon>Bacteria</taxon>
        <taxon>Pseudomonadati</taxon>
        <taxon>Pseudomonadota</taxon>
        <taxon>Gammaproteobacteria</taxon>
        <taxon>Pseudomonadales</taxon>
        <taxon>Pseudomonadaceae</taxon>
        <taxon>Phytopseudomonas</taxon>
    </lineage>
</organism>
<name>A0A7Y9XPH4_9GAMM</name>
<evidence type="ECO:0000313" key="2">
    <source>
        <dbReference type="Proteomes" id="UP000578688"/>
    </source>
</evidence>
<dbReference type="AlphaFoldDB" id="A0A7Y9XPH4"/>
<evidence type="ECO:0000313" key="1">
    <source>
        <dbReference type="EMBL" id="NYH73874.1"/>
    </source>
</evidence>
<reference evidence="1 2" key="1">
    <citation type="submission" date="2020-07" db="EMBL/GenBank/DDBJ databases">
        <title>Genomic analyses of the natural microbiome of Caenorhabditis elegans.</title>
        <authorList>
            <person name="Samuel B."/>
        </authorList>
    </citation>
    <scope>NUCLEOTIDE SEQUENCE [LARGE SCALE GENOMIC DNA]</scope>
    <source>
        <strain evidence="1 2">BIGb0408</strain>
    </source>
</reference>
<sequence length="53" mass="5830">MLHLLCAGGPTCAKLNLPCRDCGGTREITYTKLCSVETLGRSARKRTQRPVPR</sequence>
<protein>
    <submittedName>
        <fullName evidence="1">Uncharacterized protein</fullName>
    </submittedName>
</protein>
<comment type="caution">
    <text evidence="1">The sequence shown here is derived from an EMBL/GenBank/DDBJ whole genome shotgun (WGS) entry which is preliminary data.</text>
</comment>
<dbReference type="EMBL" id="JACBYV010000001">
    <property type="protein sequence ID" value="NYH73874.1"/>
    <property type="molecule type" value="Genomic_DNA"/>
</dbReference>
<proteinExistence type="predicted"/>
<accession>A0A7Y9XPH4</accession>
<keyword evidence="2" id="KW-1185">Reference proteome</keyword>
<dbReference type="Proteomes" id="UP000578688">
    <property type="component" value="Unassembled WGS sequence"/>
</dbReference>
<gene>
    <name evidence="1" type="ORF">FHR27_002484</name>
</gene>